<protein>
    <submittedName>
        <fullName evidence="2">Uncharacterized protein</fullName>
    </submittedName>
</protein>
<accession>A0A4R4FEL2</accession>
<dbReference type="Proteomes" id="UP000295710">
    <property type="component" value="Unassembled WGS sequence"/>
</dbReference>
<keyword evidence="1" id="KW-0472">Membrane</keyword>
<organism evidence="2 3">
    <name type="scientific">Extibacter muris</name>
    <dbReference type="NCBI Taxonomy" id="1796622"/>
    <lineage>
        <taxon>Bacteria</taxon>
        <taxon>Bacillati</taxon>
        <taxon>Bacillota</taxon>
        <taxon>Clostridia</taxon>
        <taxon>Lachnospirales</taxon>
        <taxon>Lachnospiraceae</taxon>
        <taxon>Extibacter</taxon>
    </lineage>
</organism>
<comment type="caution">
    <text evidence="2">The sequence shown here is derived from an EMBL/GenBank/DDBJ whole genome shotgun (WGS) entry which is preliminary data.</text>
</comment>
<dbReference type="EMBL" id="SMMX01000006">
    <property type="protein sequence ID" value="TDA21828.1"/>
    <property type="molecule type" value="Genomic_DNA"/>
</dbReference>
<evidence type="ECO:0000313" key="2">
    <source>
        <dbReference type="EMBL" id="TDA21828.1"/>
    </source>
</evidence>
<feature type="transmembrane region" description="Helical" evidence="1">
    <location>
        <begin position="12"/>
        <end position="28"/>
    </location>
</feature>
<dbReference type="AlphaFoldDB" id="A0A4R4FEL2"/>
<sequence length="54" mass="6004">MTKAIINMTATMIHLPAVLPAIFFNMSILYPSSVFLQLITILYYSISAVLAISR</sequence>
<reference evidence="2 3" key="1">
    <citation type="journal article" date="2016" name="Nat. Microbiol.">
        <title>The Mouse Intestinal Bacterial Collection (miBC) provides host-specific insight into cultured diversity and functional potential of the gut microbiota.</title>
        <authorList>
            <person name="Lagkouvardos I."/>
            <person name="Pukall R."/>
            <person name="Abt B."/>
            <person name="Foesel B.U."/>
            <person name="Meier-Kolthoff J.P."/>
            <person name="Kumar N."/>
            <person name="Bresciani A."/>
            <person name="Martinez I."/>
            <person name="Just S."/>
            <person name="Ziegler C."/>
            <person name="Brugiroux S."/>
            <person name="Garzetti D."/>
            <person name="Wenning M."/>
            <person name="Bui T.P."/>
            <person name="Wang J."/>
            <person name="Hugenholtz F."/>
            <person name="Plugge C.M."/>
            <person name="Peterson D.A."/>
            <person name="Hornef M.W."/>
            <person name="Baines J.F."/>
            <person name="Smidt H."/>
            <person name="Walter J."/>
            <person name="Kristiansen K."/>
            <person name="Nielsen H.B."/>
            <person name="Haller D."/>
            <person name="Overmann J."/>
            <person name="Stecher B."/>
            <person name="Clavel T."/>
        </authorList>
    </citation>
    <scope>NUCLEOTIDE SEQUENCE [LARGE SCALE GENOMIC DNA]</scope>
    <source>
        <strain evidence="2 3">DSM 28560</strain>
    </source>
</reference>
<keyword evidence="1" id="KW-0812">Transmembrane</keyword>
<keyword evidence="3" id="KW-1185">Reference proteome</keyword>
<proteinExistence type="predicted"/>
<gene>
    <name evidence="2" type="ORF">E1963_08675</name>
</gene>
<name>A0A4R4FEL2_9FIRM</name>
<keyword evidence="1" id="KW-1133">Transmembrane helix</keyword>
<feature type="transmembrane region" description="Helical" evidence="1">
    <location>
        <begin position="34"/>
        <end position="52"/>
    </location>
</feature>
<evidence type="ECO:0000313" key="3">
    <source>
        <dbReference type="Proteomes" id="UP000295710"/>
    </source>
</evidence>
<evidence type="ECO:0000256" key="1">
    <source>
        <dbReference type="SAM" id="Phobius"/>
    </source>
</evidence>